<feature type="signal peptide" evidence="1">
    <location>
        <begin position="1"/>
        <end position="20"/>
    </location>
</feature>
<feature type="chain" id="PRO_5025571999" evidence="1">
    <location>
        <begin position="21"/>
        <end position="171"/>
    </location>
</feature>
<organism evidence="2">
    <name type="scientific">Ixodes ricinus</name>
    <name type="common">Common tick</name>
    <name type="synonym">Acarus ricinus</name>
    <dbReference type="NCBI Taxonomy" id="34613"/>
    <lineage>
        <taxon>Eukaryota</taxon>
        <taxon>Metazoa</taxon>
        <taxon>Ecdysozoa</taxon>
        <taxon>Arthropoda</taxon>
        <taxon>Chelicerata</taxon>
        <taxon>Arachnida</taxon>
        <taxon>Acari</taxon>
        <taxon>Parasitiformes</taxon>
        <taxon>Ixodida</taxon>
        <taxon>Ixodoidea</taxon>
        <taxon>Ixodidae</taxon>
        <taxon>Ixodinae</taxon>
        <taxon>Ixodes</taxon>
    </lineage>
</organism>
<protein>
    <submittedName>
        <fullName evidence="2">Putative secreted protein</fullName>
    </submittedName>
</protein>
<proteinExistence type="predicted"/>
<reference evidence="2" key="1">
    <citation type="submission" date="2019-12" db="EMBL/GenBank/DDBJ databases">
        <title>An insight into the sialome of adult female Ixodes ricinus ticks feeding for 6 days.</title>
        <authorList>
            <person name="Perner J."/>
            <person name="Ribeiro J.M.C."/>
        </authorList>
    </citation>
    <scope>NUCLEOTIDE SEQUENCE</scope>
    <source>
        <strain evidence="2">Semi-engorged</strain>
        <tissue evidence="2">Salivary glands</tissue>
    </source>
</reference>
<keyword evidence="1" id="KW-0732">Signal</keyword>
<accession>A0A6B0UYQ2</accession>
<sequence>MQHVGVLVVLASSGFMVVVARVVGGAVHTLAPADQEPATGLQSGKEPQQPELVVVDEVPDVTQLVLELGQSAQRPPQHGREAGDVLSVVRWMRDAAVIADAFGAAVLRHIFFGMTRRGAVQNGTHFLAVALEAAGDPQLSLAVLSLAVEHGTLFAIFHCLGLRLAAEHRQG</sequence>
<evidence type="ECO:0000313" key="2">
    <source>
        <dbReference type="EMBL" id="MXU94832.1"/>
    </source>
</evidence>
<evidence type="ECO:0000256" key="1">
    <source>
        <dbReference type="SAM" id="SignalP"/>
    </source>
</evidence>
<dbReference type="AlphaFoldDB" id="A0A6B0UYQ2"/>
<name>A0A6B0UYQ2_IXORI</name>
<dbReference type="EMBL" id="GIFC01012749">
    <property type="protein sequence ID" value="MXU94832.1"/>
    <property type="molecule type" value="Transcribed_RNA"/>
</dbReference>